<keyword evidence="1" id="KW-0812">Transmembrane</keyword>
<evidence type="ECO:0000256" key="1">
    <source>
        <dbReference type="SAM" id="Phobius"/>
    </source>
</evidence>
<sequence length="106" mass="11512">MAAAMRGIMEVMLGVILVGFVDHVRLSVQLKSSHPLHGVVDRINGEGGPYIGLVMAYPTEEAVLVDSGLFVPSSDLPWVDLSGTYSSLYSLCVFACLGMYLYIYTH</sequence>
<name>A0AAV6L2P7_9ERIC</name>
<keyword evidence="3" id="KW-1185">Reference proteome</keyword>
<comment type="caution">
    <text evidence="2">The sequence shown here is derived from an EMBL/GenBank/DDBJ whole genome shotgun (WGS) entry which is preliminary data.</text>
</comment>
<evidence type="ECO:0000313" key="3">
    <source>
        <dbReference type="Proteomes" id="UP000823749"/>
    </source>
</evidence>
<dbReference type="EMBL" id="JACTNZ010000003">
    <property type="protein sequence ID" value="KAG5559037.1"/>
    <property type="molecule type" value="Genomic_DNA"/>
</dbReference>
<reference evidence="2" key="1">
    <citation type="submission" date="2020-08" db="EMBL/GenBank/DDBJ databases">
        <title>Plant Genome Project.</title>
        <authorList>
            <person name="Zhang R.-G."/>
        </authorList>
    </citation>
    <scope>NUCLEOTIDE SEQUENCE</scope>
    <source>
        <strain evidence="2">WSP0</strain>
        <tissue evidence="2">Leaf</tissue>
    </source>
</reference>
<keyword evidence="1" id="KW-0472">Membrane</keyword>
<gene>
    <name evidence="2" type="ORF">RHGRI_008829</name>
</gene>
<keyword evidence="1" id="KW-1133">Transmembrane helix</keyword>
<organism evidence="2 3">
    <name type="scientific">Rhododendron griersonianum</name>
    <dbReference type="NCBI Taxonomy" id="479676"/>
    <lineage>
        <taxon>Eukaryota</taxon>
        <taxon>Viridiplantae</taxon>
        <taxon>Streptophyta</taxon>
        <taxon>Embryophyta</taxon>
        <taxon>Tracheophyta</taxon>
        <taxon>Spermatophyta</taxon>
        <taxon>Magnoliopsida</taxon>
        <taxon>eudicotyledons</taxon>
        <taxon>Gunneridae</taxon>
        <taxon>Pentapetalae</taxon>
        <taxon>asterids</taxon>
        <taxon>Ericales</taxon>
        <taxon>Ericaceae</taxon>
        <taxon>Ericoideae</taxon>
        <taxon>Rhodoreae</taxon>
        <taxon>Rhododendron</taxon>
    </lineage>
</organism>
<proteinExistence type="predicted"/>
<evidence type="ECO:0000313" key="2">
    <source>
        <dbReference type="EMBL" id="KAG5559037.1"/>
    </source>
</evidence>
<accession>A0AAV6L2P7</accession>
<dbReference type="Proteomes" id="UP000823749">
    <property type="component" value="Chromosome 3"/>
</dbReference>
<feature type="transmembrane region" description="Helical" evidence="1">
    <location>
        <begin position="86"/>
        <end position="104"/>
    </location>
</feature>
<protein>
    <submittedName>
        <fullName evidence="2">Uncharacterized protein</fullName>
    </submittedName>
</protein>
<dbReference type="AlphaFoldDB" id="A0AAV6L2P7"/>